<dbReference type="EMBL" id="CP023695">
    <property type="protein sequence ID" value="QEV16597.1"/>
    <property type="molecule type" value="Genomic_DNA"/>
</dbReference>
<feature type="region of interest" description="Disordered" evidence="1">
    <location>
        <begin position="97"/>
        <end position="122"/>
    </location>
</feature>
<accession>A0A5J6HHB7</accession>
<keyword evidence="3" id="KW-1185">Reference proteome</keyword>
<organism evidence="2 3">
    <name type="scientific">Streptomyces alboniger</name>
    <dbReference type="NCBI Taxonomy" id="132473"/>
    <lineage>
        <taxon>Bacteria</taxon>
        <taxon>Bacillati</taxon>
        <taxon>Actinomycetota</taxon>
        <taxon>Actinomycetes</taxon>
        <taxon>Kitasatosporales</taxon>
        <taxon>Streptomycetaceae</taxon>
        <taxon>Streptomyces</taxon>
        <taxon>Streptomyces aurantiacus group</taxon>
    </lineage>
</organism>
<dbReference type="KEGG" id="salw:CP975_02960"/>
<gene>
    <name evidence="2" type="ORF">CP975_02960</name>
</gene>
<feature type="compositionally biased region" description="Basic residues" evidence="1">
    <location>
        <begin position="111"/>
        <end position="122"/>
    </location>
</feature>
<evidence type="ECO:0000313" key="3">
    <source>
        <dbReference type="Proteomes" id="UP000326553"/>
    </source>
</evidence>
<dbReference type="Proteomes" id="UP000326553">
    <property type="component" value="Chromosome"/>
</dbReference>
<reference evidence="2 3" key="1">
    <citation type="submission" date="2017-09" db="EMBL/GenBank/DDBJ databases">
        <authorList>
            <person name="Lee N."/>
            <person name="Cho B.-K."/>
        </authorList>
    </citation>
    <scope>NUCLEOTIDE SEQUENCE [LARGE SCALE GENOMIC DNA]</scope>
    <source>
        <strain evidence="2 3">ATCC 12461</strain>
    </source>
</reference>
<feature type="region of interest" description="Disordered" evidence="1">
    <location>
        <begin position="1"/>
        <end position="23"/>
    </location>
</feature>
<proteinExistence type="predicted"/>
<evidence type="ECO:0000313" key="2">
    <source>
        <dbReference type="EMBL" id="QEV16597.1"/>
    </source>
</evidence>
<evidence type="ECO:0000256" key="1">
    <source>
        <dbReference type="SAM" id="MobiDB-lite"/>
    </source>
</evidence>
<protein>
    <submittedName>
        <fullName evidence="2">Uncharacterized protein</fullName>
    </submittedName>
</protein>
<sequence length="122" mass="13528">MVDGRLHQVRRNGRGARELPRPERGAGMISWSVDTALNLDLRKSHGIDDTFGLRGARLMQTADLTITVDTHSLPRTHRGSHVLPACRTRTFVQTFPPIARLPASSPAHPRAATRRLRRGPPS</sequence>
<dbReference type="AlphaFoldDB" id="A0A5J6HHB7"/>
<name>A0A5J6HHB7_STRAD</name>